<protein>
    <submittedName>
        <fullName evidence="1">Uncharacterized protein</fullName>
    </submittedName>
</protein>
<reference evidence="1 2" key="2">
    <citation type="journal article" date="2018" name="Nature">
        <title>Mutant phenotypes for thousands of bacterial genes of unknown function.</title>
        <authorList>
            <person name="Price M.N."/>
            <person name="Wetmore K.M."/>
            <person name="Waters R.J."/>
            <person name="Callaghan M."/>
            <person name="Ray J."/>
            <person name="Liu H."/>
            <person name="Kuehl J.V."/>
            <person name="Melnyk R.A."/>
            <person name="Lamson J.S."/>
            <person name="Suh Y."/>
            <person name="Carlson H.K."/>
            <person name="Esquivel Z."/>
            <person name="Sadeeshkumar H."/>
            <person name="Chakraborty R."/>
            <person name="Zane G.M."/>
            <person name="Rubin B.E."/>
            <person name="Wall J.D."/>
            <person name="Visel A."/>
            <person name="Bristow J."/>
            <person name="Blow M.J."/>
            <person name="Arkin A.P."/>
            <person name="Deutschbauer A.M."/>
        </authorList>
    </citation>
    <scope>NUCLEOTIDE SEQUENCE [LARGE SCALE GENOMIC DNA]</scope>
    <source>
        <strain evidence="1 2">FW300-N2E3</strain>
    </source>
</reference>
<reference evidence="2" key="1">
    <citation type="submission" date="2015-09" db="EMBL/GenBank/DDBJ databases">
        <title>Whole genome sequence of Pseudomonas fluorescens FW300-N2E3.</title>
        <authorList>
            <person name="Ray J."/>
            <person name="Melnyk R."/>
            <person name="Deutschbauer A."/>
        </authorList>
    </citation>
    <scope>NUCLEOTIDE SEQUENCE [LARGE SCALE GENOMIC DNA]</scope>
    <source>
        <strain evidence="2">FW300-N2E3</strain>
    </source>
</reference>
<gene>
    <name evidence="1" type="ORF">AO353_10045</name>
</gene>
<accession>A0A0N9WET2</accession>
<name>A0A0N9WET2_PSEFL</name>
<proteinExistence type="predicted"/>
<dbReference type="AlphaFoldDB" id="A0A0N9WET2"/>
<sequence length="104" mass="11564">MSIKNSGWVAQINRMPGDLFLRTYGTVTVAHPGIIPTLVPSPMQDKSFDLRLDLELKDSGDITTQVETEKAVTYKNLGDSHVTGVSIFFEGKLLHHIKDVMITH</sequence>
<dbReference type="OrthoDB" id="6896393at2"/>
<evidence type="ECO:0000313" key="1">
    <source>
        <dbReference type="EMBL" id="ALI01393.1"/>
    </source>
</evidence>
<evidence type="ECO:0000313" key="2">
    <source>
        <dbReference type="Proteomes" id="UP000066487"/>
    </source>
</evidence>
<dbReference type="RefSeq" id="WP_054594787.1">
    <property type="nucleotide sequence ID" value="NZ_CP012830.1"/>
</dbReference>
<dbReference type="EMBL" id="CP012830">
    <property type="protein sequence ID" value="ALI01393.1"/>
    <property type="molecule type" value="Genomic_DNA"/>
</dbReference>
<organism evidence="1 2">
    <name type="scientific">Pseudomonas fluorescens</name>
    <dbReference type="NCBI Taxonomy" id="294"/>
    <lineage>
        <taxon>Bacteria</taxon>
        <taxon>Pseudomonadati</taxon>
        <taxon>Pseudomonadota</taxon>
        <taxon>Gammaproteobacteria</taxon>
        <taxon>Pseudomonadales</taxon>
        <taxon>Pseudomonadaceae</taxon>
        <taxon>Pseudomonas</taxon>
    </lineage>
</organism>
<dbReference type="Proteomes" id="UP000066487">
    <property type="component" value="Chromosome"/>
</dbReference>